<gene>
    <name evidence="8" type="ORF">CENDO_07755</name>
</gene>
<dbReference type="PANTHER" id="PTHR47359:SF3">
    <property type="entry name" value="NLP_P60 DOMAIN-CONTAINING PROTEIN-RELATED"/>
    <property type="match status" value="1"/>
</dbReference>
<reference evidence="8 9" key="1">
    <citation type="submission" date="2019-04" db="EMBL/GenBank/DDBJ databases">
        <title>Corynebacterium endometrii sp. nov., isolated from the uterus of a cow with endometritis.</title>
        <authorList>
            <person name="Ballas P."/>
            <person name="Ruckert C."/>
            <person name="Wagener K."/>
            <person name="Drillich M."/>
            <person name="Kaempfer P."/>
            <person name="Busse H.-J."/>
            <person name="Ehling-Schulz M."/>
        </authorList>
    </citation>
    <scope>NUCLEOTIDE SEQUENCE [LARGE SCALE GENOMIC DNA]</scope>
    <source>
        <strain evidence="8 9">LMM-1653</strain>
    </source>
</reference>
<dbReference type="PANTHER" id="PTHR47359">
    <property type="entry name" value="PEPTIDOGLYCAN DL-ENDOPEPTIDASE CWLO"/>
    <property type="match status" value="1"/>
</dbReference>
<accession>A0A4P7QGH2</accession>
<dbReference type="GO" id="GO:0008234">
    <property type="term" value="F:cysteine-type peptidase activity"/>
    <property type="evidence" value="ECO:0007669"/>
    <property type="project" value="UniProtKB-KW"/>
</dbReference>
<protein>
    <submittedName>
        <fullName evidence="8">Putative endopeptidase</fullName>
        <ecNumber evidence="8">3.4.-.-</ecNumber>
    </submittedName>
</protein>
<feature type="chain" id="PRO_5020319864" evidence="6">
    <location>
        <begin position="35"/>
        <end position="363"/>
    </location>
</feature>
<dbReference type="EC" id="3.4.-.-" evidence="8"/>
<sequence precursor="true">MHRDHSQRRRGARVSLAAVTAAAMTFSLVGGAVAQEVGEAPAPGHAAGGPADVYGLIERMGELGQQVAAKNEELKAAEDELARAEAELEGLRSKAEQARRDLEAATSALDEQQRSVNGIAQSRYRGFNFDPLTTTLASGDPQSAVDRLGYLGAISRDAQRTLETMSARSAEAEAMRDTADRAVKLAADKAAELEARREQLVLDRQALEAQQADIEAQVDGLSPEQRAAWEDQFNASSARFDPAKLAELSGLGGGAVAAAMSRIGSPYGWGATGPNQFDCSGLMVWSYAQQGKTIPRTSQAQLAGGTPVPLDQLQPGDIVGYFPGVTHVGMYIGDGQVVHASTYGVPVQVVPLHSMQVVGAVRY</sequence>
<dbReference type="InterPro" id="IPR051794">
    <property type="entry name" value="PG_Endopeptidase_C40"/>
</dbReference>
<evidence type="ECO:0000259" key="7">
    <source>
        <dbReference type="PROSITE" id="PS51935"/>
    </source>
</evidence>
<dbReference type="SUPFAM" id="SSF54001">
    <property type="entry name" value="Cysteine proteinases"/>
    <property type="match status" value="1"/>
</dbReference>
<evidence type="ECO:0000256" key="5">
    <source>
        <dbReference type="SAM" id="Coils"/>
    </source>
</evidence>
<dbReference type="Gene3D" id="3.90.1720.10">
    <property type="entry name" value="endopeptidase domain like (from Nostoc punctiforme)"/>
    <property type="match status" value="1"/>
</dbReference>
<feature type="domain" description="NlpC/P60" evidence="7">
    <location>
        <begin position="249"/>
        <end position="363"/>
    </location>
</feature>
<proteinExistence type="inferred from homology"/>
<evidence type="ECO:0000256" key="3">
    <source>
        <dbReference type="ARBA" id="ARBA00022801"/>
    </source>
</evidence>
<dbReference type="InterPro" id="IPR000064">
    <property type="entry name" value="NLP_P60_dom"/>
</dbReference>
<dbReference type="Gene3D" id="6.10.250.3150">
    <property type="match status" value="1"/>
</dbReference>
<dbReference type="InterPro" id="IPR038765">
    <property type="entry name" value="Papain-like_cys_pep_sf"/>
</dbReference>
<evidence type="ECO:0000313" key="8">
    <source>
        <dbReference type="EMBL" id="QCB28825.1"/>
    </source>
</evidence>
<dbReference type="AlphaFoldDB" id="A0A4P7QGH2"/>
<comment type="similarity">
    <text evidence="1">Belongs to the peptidase C40 family.</text>
</comment>
<dbReference type="PROSITE" id="PS51935">
    <property type="entry name" value="NLPC_P60"/>
    <property type="match status" value="1"/>
</dbReference>
<name>A0A4P7QGH2_9CORY</name>
<keyword evidence="5" id="KW-0175">Coiled coil</keyword>
<keyword evidence="4" id="KW-0788">Thiol protease</keyword>
<dbReference type="Pfam" id="PF00877">
    <property type="entry name" value="NLPC_P60"/>
    <property type="match status" value="1"/>
</dbReference>
<dbReference type="GO" id="GO:0006508">
    <property type="term" value="P:proteolysis"/>
    <property type="evidence" value="ECO:0007669"/>
    <property type="project" value="UniProtKB-KW"/>
</dbReference>
<evidence type="ECO:0000256" key="2">
    <source>
        <dbReference type="ARBA" id="ARBA00022670"/>
    </source>
</evidence>
<evidence type="ECO:0000256" key="1">
    <source>
        <dbReference type="ARBA" id="ARBA00007074"/>
    </source>
</evidence>
<feature type="coiled-coil region" evidence="5">
    <location>
        <begin position="60"/>
        <end position="115"/>
    </location>
</feature>
<keyword evidence="2" id="KW-0645">Protease</keyword>
<keyword evidence="9" id="KW-1185">Reference proteome</keyword>
<dbReference type="EMBL" id="CP039247">
    <property type="protein sequence ID" value="QCB28825.1"/>
    <property type="molecule type" value="Genomic_DNA"/>
</dbReference>
<evidence type="ECO:0000313" key="9">
    <source>
        <dbReference type="Proteomes" id="UP000296352"/>
    </source>
</evidence>
<dbReference type="KEGG" id="cee:CENDO_07755"/>
<feature type="coiled-coil region" evidence="5">
    <location>
        <begin position="176"/>
        <end position="217"/>
    </location>
</feature>
<keyword evidence="3 8" id="KW-0378">Hydrolase</keyword>
<evidence type="ECO:0000256" key="6">
    <source>
        <dbReference type="SAM" id="SignalP"/>
    </source>
</evidence>
<keyword evidence="6" id="KW-0732">Signal</keyword>
<organism evidence="8 9">
    <name type="scientific">Corynebacterium endometrii</name>
    <dbReference type="NCBI Taxonomy" id="2488819"/>
    <lineage>
        <taxon>Bacteria</taxon>
        <taxon>Bacillati</taxon>
        <taxon>Actinomycetota</taxon>
        <taxon>Actinomycetes</taxon>
        <taxon>Mycobacteriales</taxon>
        <taxon>Corynebacteriaceae</taxon>
        <taxon>Corynebacterium</taxon>
    </lineage>
</organism>
<evidence type="ECO:0000256" key="4">
    <source>
        <dbReference type="ARBA" id="ARBA00022807"/>
    </source>
</evidence>
<dbReference type="RefSeq" id="WP_246014219.1">
    <property type="nucleotide sequence ID" value="NZ_CP039247.1"/>
</dbReference>
<dbReference type="Proteomes" id="UP000296352">
    <property type="component" value="Chromosome"/>
</dbReference>
<feature type="signal peptide" evidence="6">
    <location>
        <begin position="1"/>
        <end position="34"/>
    </location>
</feature>